<dbReference type="Gene3D" id="3.30.565.60">
    <property type="match status" value="1"/>
</dbReference>
<keyword evidence="2" id="KW-0347">Helicase</keyword>
<proteinExistence type="predicted"/>
<dbReference type="PANTHER" id="PTHR30595">
    <property type="entry name" value="GLPR-RELATED TRANSCRIPTIONAL REPRESSOR"/>
    <property type="match status" value="1"/>
</dbReference>
<keyword evidence="2" id="KW-0378">Hydrolase</keyword>
<organism evidence="2 3">
    <name type="scientific">Inmirania thermothiophila</name>
    <dbReference type="NCBI Taxonomy" id="1750597"/>
    <lineage>
        <taxon>Bacteria</taxon>
        <taxon>Pseudomonadati</taxon>
        <taxon>Pseudomonadota</taxon>
        <taxon>Gammaproteobacteria</taxon>
        <taxon>Chromatiales</taxon>
        <taxon>Ectothiorhodospiraceae</taxon>
        <taxon>Inmirania</taxon>
    </lineage>
</organism>
<gene>
    <name evidence="2" type="ORF">EDC57_1783</name>
</gene>
<dbReference type="PANTHER" id="PTHR30595:SF6">
    <property type="entry name" value="SCHLAFEN ALBA-2 DOMAIN-CONTAINING PROTEIN"/>
    <property type="match status" value="1"/>
</dbReference>
<dbReference type="Proteomes" id="UP000276634">
    <property type="component" value="Unassembled WGS sequence"/>
</dbReference>
<feature type="domain" description="Schlafen AlbA-2" evidence="1">
    <location>
        <begin position="14"/>
        <end position="125"/>
    </location>
</feature>
<protein>
    <submittedName>
        <fullName evidence="2">ATP-dependent DNA helicase RecG</fullName>
    </submittedName>
</protein>
<dbReference type="Pfam" id="PF04326">
    <property type="entry name" value="SLFN_AlbA_2"/>
    <property type="match status" value="1"/>
</dbReference>
<accession>A0A3N1Y5L3</accession>
<evidence type="ECO:0000313" key="2">
    <source>
        <dbReference type="EMBL" id="ROR32577.1"/>
    </source>
</evidence>
<evidence type="ECO:0000313" key="3">
    <source>
        <dbReference type="Proteomes" id="UP000276634"/>
    </source>
</evidence>
<sequence>MDLNELKTLVARGESEISEFKKSTAQLRRAMETLCGMLNGSGGRVLFGVTPQGRIVGQAISDKTLRELADWLRRFEPPATITQARIDLGNGKEVLMLEALPDPVRRPYVFDGRPYQRVGPTTSVMPQETYHQLLAERPDSRTRWETLLAEGYGPTDLDQEEVLRTVRLGIAAGRLPESTGNDVPDILNRLGLLKEGRLNNAAVVLFGTRFLPDYPQCQLRMARFRGVNKSEFLDQRQIEGHAFALLDEAMLFLRRHLPVAGRIVPGLFEREDEPLFPLEALREALVNAFCHRDYTIAGGAVSLAIYDDRLEIWSDGTLPAGLTPDDLKRDHPSKPRNPLIAKVFYLRGVIERWGRGTQKIVELCVKAGHPEPEFGEQAGSVWVRFLPSGYIAPHRVAHDLTERQREILHVLSKKPSMPLREIRSRLENPPSDRRLREELLHLKKLGLVSSSGHGRGSAWSLVRQDNG</sequence>
<keyword evidence="2" id="KW-0067">ATP-binding</keyword>
<dbReference type="InterPro" id="IPR038461">
    <property type="entry name" value="Schlafen_AlbA_2_dom_sf"/>
</dbReference>
<reference evidence="2 3" key="1">
    <citation type="submission" date="2018-11" db="EMBL/GenBank/DDBJ databases">
        <title>Genomic Encyclopedia of Type Strains, Phase IV (KMG-IV): sequencing the most valuable type-strain genomes for metagenomic binning, comparative biology and taxonomic classification.</title>
        <authorList>
            <person name="Goeker M."/>
        </authorList>
    </citation>
    <scope>NUCLEOTIDE SEQUENCE [LARGE SCALE GENOMIC DNA]</scope>
    <source>
        <strain evidence="2 3">DSM 100275</strain>
    </source>
</reference>
<dbReference type="EMBL" id="RJVI01000002">
    <property type="protein sequence ID" value="ROR32577.1"/>
    <property type="molecule type" value="Genomic_DNA"/>
</dbReference>
<dbReference type="InterPro" id="IPR038475">
    <property type="entry name" value="RecG_C_sf"/>
</dbReference>
<keyword evidence="3" id="KW-1185">Reference proteome</keyword>
<keyword evidence="2" id="KW-0547">Nucleotide-binding</keyword>
<dbReference type="OrthoDB" id="34589at2"/>
<dbReference type="GO" id="GO:0004386">
    <property type="term" value="F:helicase activity"/>
    <property type="evidence" value="ECO:0007669"/>
    <property type="project" value="UniProtKB-KW"/>
</dbReference>
<dbReference type="InterPro" id="IPR007421">
    <property type="entry name" value="Schlafen_AlbA_2_dom"/>
</dbReference>
<evidence type="ECO:0000259" key="1">
    <source>
        <dbReference type="Pfam" id="PF04326"/>
    </source>
</evidence>
<comment type="caution">
    <text evidence="2">The sequence shown here is derived from an EMBL/GenBank/DDBJ whole genome shotgun (WGS) entry which is preliminary data.</text>
</comment>
<dbReference type="AlphaFoldDB" id="A0A3N1Y5L3"/>
<dbReference type="Pfam" id="PF13749">
    <property type="entry name" value="HATPase_c_4"/>
    <property type="match status" value="1"/>
</dbReference>
<dbReference type="Gene3D" id="3.30.950.30">
    <property type="entry name" value="Schlafen, AAA domain"/>
    <property type="match status" value="1"/>
</dbReference>
<name>A0A3N1Y5L3_9GAMM</name>
<dbReference type="RefSeq" id="WP_123401499.1">
    <property type="nucleotide sequence ID" value="NZ_RJVI01000002.1"/>
</dbReference>